<dbReference type="NCBIfam" id="TIGR01444">
    <property type="entry name" value="fkbM_fam"/>
    <property type="match status" value="1"/>
</dbReference>
<dbReference type="GO" id="GO:0006888">
    <property type="term" value="P:endoplasmic reticulum to Golgi vesicle-mediated transport"/>
    <property type="evidence" value="ECO:0007669"/>
    <property type="project" value="TreeGrafter"/>
</dbReference>
<dbReference type="PANTHER" id="PTHR34009:SF2">
    <property type="entry name" value="PROTEIN STAR"/>
    <property type="match status" value="1"/>
</dbReference>
<keyword evidence="2" id="KW-0614">Plasmid</keyword>
<name>A0A1U7DE62_9RHOB</name>
<organism evidence="2 3">
    <name type="scientific">Salipiger profundus</name>
    <dbReference type="NCBI Taxonomy" id="1229727"/>
    <lineage>
        <taxon>Bacteria</taxon>
        <taxon>Pseudomonadati</taxon>
        <taxon>Pseudomonadota</taxon>
        <taxon>Alphaproteobacteria</taxon>
        <taxon>Rhodobacterales</taxon>
        <taxon>Roseobacteraceae</taxon>
        <taxon>Salipiger</taxon>
    </lineage>
</organism>
<evidence type="ECO:0000313" key="3">
    <source>
        <dbReference type="Proteomes" id="UP000186559"/>
    </source>
</evidence>
<evidence type="ECO:0000259" key="1">
    <source>
        <dbReference type="Pfam" id="PF05050"/>
    </source>
</evidence>
<dbReference type="Gene3D" id="3.40.50.150">
    <property type="entry name" value="Vaccinia Virus protein VP39"/>
    <property type="match status" value="2"/>
</dbReference>
<dbReference type="InterPro" id="IPR006342">
    <property type="entry name" value="FkbM_mtfrase"/>
</dbReference>
<dbReference type="InterPro" id="IPR053202">
    <property type="entry name" value="EGF_Rcpt_Signaling_Reg"/>
</dbReference>
<dbReference type="InterPro" id="IPR029044">
    <property type="entry name" value="Nucleotide-diphossugar_trans"/>
</dbReference>
<protein>
    <submittedName>
        <fullName evidence="2">Methyltransferase, FkbM family</fullName>
    </submittedName>
</protein>
<dbReference type="GO" id="GO:0005737">
    <property type="term" value="C:cytoplasm"/>
    <property type="evidence" value="ECO:0007669"/>
    <property type="project" value="GOC"/>
</dbReference>
<dbReference type="PANTHER" id="PTHR34009">
    <property type="entry name" value="PROTEIN STAR"/>
    <property type="match status" value="1"/>
</dbReference>
<dbReference type="Pfam" id="PF05050">
    <property type="entry name" value="Methyltransf_21"/>
    <property type="match status" value="1"/>
</dbReference>
<dbReference type="InterPro" id="IPR029063">
    <property type="entry name" value="SAM-dependent_MTases_sf"/>
</dbReference>
<dbReference type="Gene3D" id="3.90.550.10">
    <property type="entry name" value="Spore Coat Polysaccharide Biosynthesis Protein SpsA, Chain A"/>
    <property type="match status" value="1"/>
</dbReference>
<geneLocation type="plasmid" evidence="3">
    <name>ptpro6</name>
</geneLocation>
<reference evidence="2 3" key="1">
    <citation type="submission" date="2016-03" db="EMBL/GenBank/DDBJ databases">
        <title>Deep-sea bacteria in the southern Pacific.</title>
        <authorList>
            <person name="Tang K."/>
        </authorList>
    </citation>
    <scope>NUCLEOTIDE SEQUENCE [LARGE SCALE GENOMIC DNA]</scope>
    <source>
        <strain evidence="2 3">JLT2016</strain>
        <plasmid evidence="3">Plasmid ptpro6</plasmid>
    </source>
</reference>
<dbReference type="Proteomes" id="UP000186559">
    <property type="component" value="Plasmid pTPRO6"/>
</dbReference>
<dbReference type="SUPFAM" id="SSF53448">
    <property type="entry name" value="Nucleotide-diphospho-sugar transferases"/>
    <property type="match status" value="1"/>
</dbReference>
<dbReference type="GO" id="GO:0016197">
    <property type="term" value="P:endosomal transport"/>
    <property type="evidence" value="ECO:0007669"/>
    <property type="project" value="TreeGrafter"/>
</dbReference>
<proteinExistence type="predicted"/>
<sequence length="783" mass="87315">MSLSLYYEGQSLEDMVTALRRNYLTTSGWMESADSKLSTRDGRPLPWFTYAAIDFLERTLTPDLAMFEYGGGQSTRYWADRLAHVHSVDHDPAFVEMVRRDLPANARFDLVEESAALPADLPEWATRHPAFPEPARDTRTYRSGQLNTAFRAYALQLLRHPQDSFDVVVVDGMARVLSTWAAIRHFRRGGFIVFDNSDRDFYAPAFALLDEAGYRRIDFNGLGPINPYAWGTSVFYRPACFPGTRWFAGAERAVAPQAEPAVALEAEPTIAPEAQPTVATEAQPEDALGILVLGYNRPHHLQSVLESLRLQGALDRTHVWIDGTQGRGEYARDNAGAERLAGRYPVRELRVQNGHLGIEKMMLDALGEMSARYTRVLVLEDDCFPLQGGIDAFEAGLAEVADRPEIFSVYGHPFGIEPEEDRDFPRFQGWSWAAHSRQIRRLLPGLRELFTLSERDYLARIEAQMTDAIRARLDVTPGRNVLNVLQSAYSWDSATAFLCARMGLGHRRTAQRAAVNTGIVRGIGHFHDDTPFFRRPPFNMVRLSEAWSLWDTSSGPCRADRESYGLDQLDLRIAEALPEGLVGSFIEIGAYDGVTQSNSVLLEAKGWRGLLIEANPGSYARCVRTRPRAIVEHAACVPAGYGGRHTTITDVGLMSMTRESGFSKEVRADWTERGAGFAGRPPQDIDVPAAPMSALLDRHRMGAVDLLLLDVEGAEIGVLEGLDMSRHAPRFIVAEDAYDEALHDWLAARGYTRERVLLERKFTRDCLYARTVATVPEQGPGPA</sequence>
<feature type="domain" description="Methyltransferase FkbM" evidence="1">
    <location>
        <begin position="587"/>
        <end position="751"/>
    </location>
</feature>
<dbReference type="KEGG" id="tpro:Ga0080559_TMP5250"/>
<keyword evidence="2" id="KW-0808">Transferase</keyword>
<dbReference type="GO" id="GO:0008168">
    <property type="term" value="F:methyltransferase activity"/>
    <property type="evidence" value="ECO:0007669"/>
    <property type="project" value="UniProtKB-KW"/>
</dbReference>
<dbReference type="AlphaFoldDB" id="A0A1U7DE62"/>
<gene>
    <name evidence="2" type="ORF">Ga0080559_TMP5250</name>
</gene>
<dbReference type="GO" id="GO:0032259">
    <property type="term" value="P:methylation"/>
    <property type="evidence" value="ECO:0007669"/>
    <property type="project" value="UniProtKB-KW"/>
</dbReference>
<dbReference type="RefSeq" id="WP_076625982.1">
    <property type="nucleotide sequence ID" value="NZ_BMEW01000010.1"/>
</dbReference>
<dbReference type="GO" id="GO:0005886">
    <property type="term" value="C:plasma membrane"/>
    <property type="evidence" value="ECO:0007669"/>
    <property type="project" value="TreeGrafter"/>
</dbReference>
<dbReference type="EMBL" id="CP014802">
    <property type="protein sequence ID" value="APX26350.1"/>
    <property type="molecule type" value="Genomic_DNA"/>
</dbReference>
<keyword evidence="2" id="KW-0489">Methyltransferase</keyword>
<dbReference type="SUPFAM" id="SSF53335">
    <property type="entry name" value="S-adenosyl-L-methionine-dependent methyltransferases"/>
    <property type="match status" value="2"/>
</dbReference>
<keyword evidence="3" id="KW-1185">Reference proteome</keyword>
<accession>A0A1U7DE62</accession>
<evidence type="ECO:0000313" key="2">
    <source>
        <dbReference type="EMBL" id="APX26350.1"/>
    </source>
</evidence>